<dbReference type="AlphaFoldDB" id="A0A846JUY1"/>
<name>A0A846JUY1_CLOBO</name>
<dbReference type="SUPFAM" id="SSF53448">
    <property type="entry name" value="Nucleotide-diphospho-sugar transferases"/>
    <property type="match status" value="1"/>
</dbReference>
<proteinExistence type="predicted"/>
<dbReference type="EMBL" id="SWVK01000010">
    <property type="protein sequence ID" value="NFN35155.1"/>
    <property type="molecule type" value="Genomic_DNA"/>
</dbReference>
<protein>
    <submittedName>
        <fullName evidence="1">Acylneuraminate cytidylyltransferase family protein</fullName>
    </submittedName>
</protein>
<dbReference type="PANTHER" id="PTHR21485:SF6">
    <property type="entry name" value="N-ACYLNEURAMINATE CYTIDYLYLTRANSFERASE-RELATED"/>
    <property type="match status" value="1"/>
</dbReference>
<dbReference type="Pfam" id="PF02348">
    <property type="entry name" value="CTP_transf_3"/>
    <property type="match status" value="1"/>
</dbReference>
<dbReference type="PANTHER" id="PTHR21485">
    <property type="entry name" value="HAD SUPERFAMILY MEMBERS CMAS AND KDSC"/>
    <property type="match status" value="1"/>
</dbReference>
<keyword evidence="1" id="KW-0548">Nucleotidyltransferase</keyword>
<dbReference type="Gene3D" id="3.90.550.10">
    <property type="entry name" value="Spore Coat Polysaccharide Biosynthesis Protein SpsA, Chain A"/>
    <property type="match status" value="1"/>
</dbReference>
<evidence type="ECO:0000313" key="2">
    <source>
        <dbReference type="Proteomes" id="UP000473681"/>
    </source>
</evidence>
<evidence type="ECO:0000313" key="1">
    <source>
        <dbReference type="EMBL" id="NFN35155.1"/>
    </source>
</evidence>
<dbReference type="CDD" id="cd02513">
    <property type="entry name" value="CMP-NeuAc_Synthase"/>
    <property type="match status" value="1"/>
</dbReference>
<dbReference type="Proteomes" id="UP000473681">
    <property type="component" value="Unassembled WGS sequence"/>
</dbReference>
<dbReference type="InterPro" id="IPR050793">
    <property type="entry name" value="CMP-NeuNAc_synthase"/>
</dbReference>
<reference evidence="1 2" key="1">
    <citation type="submission" date="2019-04" db="EMBL/GenBank/DDBJ databases">
        <title>Genome sequencing of Clostridium botulinum Groups I-IV and Clostridium butyricum.</title>
        <authorList>
            <person name="Brunt J."/>
            <person name="Van Vliet A.H.M."/>
            <person name="Stringer S.C."/>
            <person name="Carter A.T."/>
            <person name="Peck M.W."/>
        </authorList>
    </citation>
    <scope>NUCLEOTIDE SEQUENCE [LARGE SCALE GENOMIC DNA]</scope>
    <source>
        <strain evidence="1 2">CB-K-33E</strain>
    </source>
</reference>
<organism evidence="1 2">
    <name type="scientific">Clostridium botulinum</name>
    <dbReference type="NCBI Taxonomy" id="1491"/>
    <lineage>
        <taxon>Bacteria</taxon>
        <taxon>Bacillati</taxon>
        <taxon>Bacillota</taxon>
        <taxon>Clostridia</taxon>
        <taxon>Eubacteriales</taxon>
        <taxon>Clostridiaceae</taxon>
        <taxon>Clostridium</taxon>
    </lineage>
</organism>
<sequence>MINNKRVLAIIPARAGSKGIIRKNIKKINGKPLIAYTIEEALKSKYIDRVIVSTEDEEIAEISEKFGAEIPFFRPKELAQDNTPGIDPIIHSICYLEENEDYICEYVICLQCTSPFRKTYEIDEAIKELIEKDGDSIVSVCESEISPYWMKKIKSNKIIDFLDSGKNYKRRQDLPNIYRLNGAIYAAKTQIILQNKNWYTKNTLPYVMSKKSSIDIDDLIDFKFAEFLMKEKIYDK</sequence>
<accession>A0A846JUY1</accession>
<dbReference type="InterPro" id="IPR029044">
    <property type="entry name" value="Nucleotide-diphossugar_trans"/>
</dbReference>
<dbReference type="OrthoDB" id="9805604at2"/>
<dbReference type="RefSeq" id="WP_017825074.1">
    <property type="nucleotide sequence ID" value="NZ_JACBEK010000001.1"/>
</dbReference>
<comment type="caution">
    <text evidence="1">The sequence shown here is derived from an EMBL/GenBank/DDBJ whole genome shotgun (WGS) entry which is preliminary data.</text>
</comment>
<dbReference type="GO" id="GO:0008781">
    <property type="term" value="F:N-acylneuraminate cytidylyltransferase activity"/>
    <property type="evidence" value="ECO:0007669"/>
    <property type="project" value="TreeGrafter"/>
</dbReference>
<keyword evidence="1" id="KW-0808">Transferase</keyword>
<dbReference type="InterPro" id="IPR003329">
    <property type="entry name" value="Cytidylyl_trans"/>
</dbReference>
<gene>
    <name evidence="1" type="ORF">FDB51_08425</name>
</gene>